<evidence type="ECO:0000256" key="7">
    <source>
        <dbReference type="SAM" id="Phobius"/>
    </source>
</evidence>
<dbReference type="Proteomes" id="UP000317881">
    <property type="component" value="Unassembled WGS sequence"/>
</dbReference>
<evidence type="ECO:0000256" key="4">
    <source>
        <dbReference type="ARBA" id="ARBA00030474"/>
    </source>
</evidence>
<evidence type="ECO:0000313" key="9">
    <source>
        <dbReference type="EMBL" id="GEC07076.1"/>
    </source>
</evidence>
<evidence type="ECO:0000256" key="2">
    <source>
        <dbReference type="ARBA" id="ARBA00012581"/>
    </source>
</evidence>
<dbReference type="PANTHER" id="PTHR13593:SF113">
    <property type="entry name" value="SI:DKEY-266F7.9"/>
    <property type="match status" value="1"/>
</dbReference>
<dbReference type="InterPro" id="IPR051057">
    <property type="entry name" value="PI-PLC_domain"/>
</dbReference>
<feature type="domain" description="Phosphatidylinositol-specific phospholipase C X" evidence="8">
    <location>
        <begin position="74"/>
        <end position="223"/>
    </location>
</feature>
<dbReference type="Gene3D" id="3.20.20.190">
    <property type="entry name" value="Phosphatidylinositol (PI) phosphodiesterase"/>
    <property type="match status" value="1"/>
</dbReference>
<dbReference type="CDD" id="cd08586">
    <property type="entry name" value="PI-PLCc_BcPLC_like"/>
    <property type="match status" value="1"/>
</dbReference>
<dbReference type="InterPro" id="IPR017946">
    <property type="entry name" value="PLC-like_Pdiesterase_TIM-brl"/>
</dbReference>
<evidence type="ECO:0000256" key="6">
    <source>
        <dbReference type="SAM" id="MobiDB-lite"/>
    </source>
</evidence>
<evidence type="ECO:0000256" key="3">
    <source>
        <dbReference type="ARBA" id="ARBA00019758"/>
    </source>
</evidence>
<dbReference type="GO" id="GO:0006629">
    <property type="term" value="P:lipid metabolic process"/>
    <property type="evidence" value="ECO:0007669"/>
    <property type="project" value="InterPro"/>
</dbReference>
<evidence type="ECO:0000313" key="10">
    <source>
        <dbReference type="Proteomes" id="UP000317881"/>
    </source>
</evidence>
<organism evidence="9 10">
    <name type="scientific">Streptomyces spinoverrucosus</name>
    <dbReference type="NCBI Taxonomy" id="284043"/>
    <lineage>
        <taxon>Bacteria</taxon>
        <taxon>Bacillati</taxon>
        <taxon>Actinomycetota</taxon>
        <taxon>Actinomycetes</taxon>
        <taxon>Kitasatosporales</taxon>
        <taxon>Streptomycetaceae</taxon>
        <taxon>Streptomyces</taxon>
    </lineage>
</organism>
<dbReference type="SUPFAM" id="SSF51695">
    <property type="entry name" value="PLC-like phosphodiesterases"/>
    <property type="match status" value="1"/>
</dbReference>
<comment type="caution">
    <text evidence="9">The sequence shown here is derived from an EMBL/GenBank/DDBJ whole genome shotgun (WGS) entry which is preliminary data.</text>
</comment>
<dbReference type="SMART" id="SM00148">
    <property type="entry name" value="PLCXc"/>
    <property type="match status" value="1"/>
</dbReference>
<dbReference type="AlphaFoldDB" id="A0A4Y3VPW2"/>
<dbReference type="PANTHER" id="PTHR13593">
    <property type="match status" value="1"/>
</dbReference>
<sequence>MSDTHHRLVSAAGTATVRSRPSRRPARHAARAAVAALFAVLLVFVSGNTAWASGRHSEGLGAISHPDWMAALPDTARLADLSIPGTHDTMARDVTFVAETQKSPLPEQLNAGIRALDIRARHFKDHFTIHHGVVYLNANFTDVLRQTTDFLKAHPREAVLMRLKQEHTPEGNTRSFAQTLRWYLEQNPETAPLARDHLWRPTDGNQQAPTLGEVRGKFVILQEFDGEGTDFGLSYYSPALNIQDAYDVPTMFHIKGKWDKARGHLEEAAGSNPQTLYVTFLSGVGPGAYPHAVAAGALWFTGVNHYALHWLESRDMRRTGVVMMDYPGPDLVTTVLRHNEHADVAQDTHA</sequence>
<dbReference type="GO" id="GO:0004436">
    <property type="term" value="F:phosphatidylinositol diacylglycerol-lyase activity"/>
    <property type="evidence" value="ECO:0007669"/>
    <property type="project" value="UniProtKB-EC"/>
</dbReference>
<dbReference type="PROSITE" id="PS50007">
    <property type="entry name" value="PIPLC_X_DOMAIN"/>
    <property type="match status" value="1"/>
</dbReference>
<evidence type="ECO:0000256" key="5">
    <source>
        <dbReference type="ARBA" id="ARBA00030782"/>
    </source>
</evidence>
<proteinExistence type="predicted"/>
<accession>A0A4Y3VPW2</accession>
<keyword evidence="7" id="KW-0472">Membrane</keyword>
<evidence type="ECO:0000259" key="8">
    <source>
        <dbReference type="SMART" id="SM00148"/>
    </source>
</evidence>
<name>A0A4Y3VPW2_9ACTN</name>
<keyword evidence="7" id="KW-0812">Transmembrane</keyword>
<reference evidence="9 10" key="1">
    <citation type="submission" date="2019-06" db="EMBL/GenBank/DDBJ databases">
        <title>Whole genome shotgun sequence of Streptomyces spinoverrucosus NBRC 14228.</title>
        <authorList>
            <person name="Hosoyama A."/>
            <person name="Uohara A."/>
            <person name="Ohji S."/>
            <person name="Ichikawa N."/>
        </authorList>
    </citation>
    <scope>NUCLEOTIDE SEQUENCE [LARGE SCALE GENOMIC DNA]</scope>
    <source>
        <strain evidence="9 10">NBRC 14228</strain>
    </source>
</reference>
<comment type="catalytic activity">
    <reaction evidence="1">
        <text>a 1,2-diacyl-sn-glycero-3-phospho-(1D-myo-inositol) = 1D-myo-inositol 1,2-cyclic phosphate + a 1,2-diacyl-sn-glycerol</text>
        <dbReference type="Rhea" id="RHEA:17093"/>
        <dbReference type="ChEBI" id="CHEBI:17815"/>
        <dbReference type="ChEBI" id="CHEBI:57880"/>
        <dbReference type="ChEBI" id="CHEBI:58484"/>
        <dbReference type="EC" id="4.6.1.13"/>
    </reaction>
</comment>
<feature type="region of interest" description="Disordered" evidence="6">
    <location>
        <begin position="1"/>
        <end position="24"/>
    </location>
</feature>
<keyword evidence="7" id="KW-1133">Transmembrane helix</keyword>
<feature type="transmembrane region" description="Helical" evidence="7">
    <location>
        <begin position="28"/>
        <end position="47"/>
    </location>
</feature>
<evidence type="ECO:0000256" key="1">
    <source>
        <dbReference type="ARBA" id="ARBA00001316"/>
    </source>
</evidence>
<dbReference type="Pfam" id="PF00388">
    <property type="entry name" value="PI-PLC-X"/>
    <property type="match status" value="1"/>
</dbReference>
<dbReference type="EMBL" id="BJND01000035">
    <property type="protein sequence ID" value="GEC07076.1"/>
    <property type="molecule type" value="Genomic_DNA"/>
</dbReference>
<keyword evidence="10" id="KW-1185">Reference proteome</keyword>
<dbReference type="InterPro" id="IPR000909">
    <property type="entry name" value="PLipase_C_PInositol-sp_X_dom"/>
</dbReference>
<gene>
    <name evidence="9" type="primary">plcA</name>
    <name evidence="9" type="ORF">SSP24_47310</name>
</gene>
<dbReference type="RefSeq" id="WP_167529675.1">
    <property type="nucleotide sequence ID" value="NZ_BJND01000035.1"/>
</dbReference>
<dbReference type="GO" id="GO:0008081">
    <property type="term" value="F:phosphoric diester hydrolase activity"/>
    <property type="evidence" value="ECO:0007669"/>
    <property type="project" value="InterPro"/>
</dbReference>
<dbReference type="EC" id="4.6.1.13" evidence="2"/>
<protein>
    <recommendedName>
        <fullName evidence="3">1-phosphatidylinositol phosphodiesterase</fullName>
        <ecNumber evidence="2">4.6.1.13</ecNumber>
    </recommendedName>
    <alternativeName>
        <fullName evidence="4">Phosphatidylinositol diacylglycerol-lyase</fullName>
    </alternativeName>
    <alternativeName>
        <fullName evidence="5">Phosphatidylinositol-specific phospholipase C</fullName>
    </alternativeName>
</protein>